<keyword evidence="2" id="KW-1003">Cell membrane</keyword>
<feature type="transmembrane region" description="Helical" evidence="10">
    <location>
        <begin position="535"/>
        <end position="555"/>
    </location>
</feature>
<keyword evidence="4 10" id="KW-0812">Transmembrane</keyword>
<dbReference type="InterPro" id="IPR004117">
    <property type="entry name" value="7tm6_olfct_rcpt"/>
</dbReference>
<feature type="transmembrane region" description="Helical" evidence="10">
    <location>
        <begin position="668"/>
        <end position="687"/>
    </location>
</feature>
<feature type="transmembrane region" description="Helical" evidence="10">
    <location>
        <begin position="65"/>
        <end position="87"/>
    </location>
</feature>
<gene>
    <name evidence="11" type="ORF">XYLVIOL_LOCUS796</name>
</gene>
<name>A0ABP1MZ70_XYLVO</name>
<keyword evidence="8" id="KW-0675">Receptor</keyword>
<keyword evidence="7 10" id="KW-0472">Membrane</keyword>
<keyword evidence="12" id="KW-1185">Reference proteome</keyword>
<evidence type="ECO:0000313" key="11">
    <source>
        <dbReference type="EMBL" id="CAL7934015.1"/>
    </source>
</evidence>
<evidence type="ECO:0000313" key="12">
    <source>
        <dbReference type="Proteomes" id="UP001642520"/>
    </source>
</evidence>
<feature type="transmembrane region" description="Helical" evidence="10">
    <location>
        <begin position="174"/>
        <end position="195"/>
    </location>
</feature>
<evidence type="ECO:0000256" key="7">
    <source>
        <dbReference type="ARBA" id="ARBA00023136"/>
    </source>
</evidence>
<keyword evidence="9" id="KW-0807">Transducer</keyword>
<feature type="transmembrane region" description="Helical" evidence="10">
    <location>
        <begin position="699"/>
        <end position="720"/>
    </location>
</feature>
<keyword evidence="5" id="KW-0552">Olfaction</keyword>
<evidence type="ECO:0000256" key="4">
    <source>
        <dbReference type="ARBA" id="ARBA00022692"/>
    </source>
</evidence>
<evidence type="ECO:0000256" key="6">
    <source>
        <dbReference type="ARBA" id="ARBA00022989"/>
    </source>
</evidence>
<proteinExistence type="predicted"/>
<keyword evidence="6 10" id="KW-1133">Transmembrane helix</keyword>
<keyword evidence="3" id="KW-0716">Sensory transduction</keyword>
<sequence>MGLNARGAMGDPDLSNYKLSKTLLSYVGLWPYDTTWLVYAKRGFMMMLVVSSIVLLVLKCSESILINTVSYLILVFVFLLKYSVFWYKDNDIKELIEMVQRNWQSLNNEDEQQIIAKYENKGKTLNTIFTIAIYLSASGFTYLTVTKPSALTTDICESSRNLYITIDYVTDNEIYLYITLIQFVILLVSGATTVLGTETAIIMCAYHASGLFQVVCYRVQNALSDKVSDTSNTKKDSVIYKNLIEVVELHNQTLKSVSNRFYATEKLRVVVRIQTDVTINLLHLSDIITSSNGFEGLVLEVPLIQTIFAYLFLSNHMGQIIMDSSADIFTEVYTTRWYNAPLSSQKLLLNIMHHAMKAYTFSLGGITAPNYEGFSTMIHKYRVHEMQRINNWKGKLLSWRSLRSVAIQQRYSMNRLMWKYYKLSATMLSITGLWPYTKTNIRRFQNCIASIAIGAPVILLFITVIRKRFTLPEFVPNLTVFVISIVTFCKYFTFWYYKDTIKGMLEEINNHWTKLGKDELELEILNKYANAGKRYGMIFSLMLYPIAVISIVFHFSSKILDILAPLNESRPHFSYIQVEYFVDQEKYFYPIAIFQNMMFLFGVTVLVATEAINTMCIQHIASLFEITSHRIEKAVLQCSKETLITAVIIHAGVIKFNDTLMITFATPYFLLLVFSVVSLSLMLFWLSQSIALANDIEQTLIPLIFVFTTVGYIWGTNYVLQKLLDCGNDILSTLYTCEWYRTALDIQKMLLMMMLNNNRIEMLNKLITFKPSMQDNKYVSLVLHDDALYSVKITKRR</sequence>
<comment type="caution">
    <text evidence="11">The sequence shown here is derived from an EMBL/GenBank/DDBJ whole genome shotgun (WGS) entry which is preliminary data.</text>
</comment>
<evidence type="ECO:0000256" key="10">
    <source>
        <dbReference type="SAM" id="Phobius"/>
    </source>
</evidence>
<dbReference type="EMBL" id="CAXAJV020001281">
    <property type="protein sequence ID" value="CAL7934015.1"/>
    <property type="molecule type" value="Genomic_DNA"/>
</dbReference>
<feature type="transmembrane region" description="Helical" evidence="10">
    <location>
        <begin position="587"/>
        <end position="608"/>
    </location>
</feature>
<dbReference type="Proteomes" id="UP001642520">
    <property type="component" value="Unassembled WGS sequence"/>
</dbReference>
<organism evidence="11 12">
    <name type="scientific">Xylocopa violacea</name>
    <name type="common">Violet carpenter bee</name>
    <name type="synonym">Apis violacea</name>
    <dbReference type="NCBI Taxonomy" id="135666"/>
    <lineage>
        <taxon>Eukaryota</taxon>
        <taxon>Metazoa</taxon>
        <taxon>Ecdysozoa</taxon>
        <taxon>Arthropoda</taxon>
        <taxon>Hexapoda</taxon>
        <taxon>Insecta</taxon>
        <taxon>Pterygota</taxon>
        <taxon>Neoptera</taxon>
        <taxon>Endopterygota</taxon>
        <taxon>Hymenoptera</taxon>
        <taxon>Apocrita</taxon>
        <taxon>Aculeata</taxon>
        <taxon>Apoidea</taxon>
        <taxon>Anthophila</taxon>
        <taxon>Apidae</taxon>
        <taxon>Xylocopa</taxon>
        <taxon>Xylocopa</taxon>
    </lineage>
</organism>
<evidence type="ECO:0000256" key="5">
    <source>
        <dbReference type="ARBA" id="ARBA00022725"/>
    </source>
</evidence>
<reference evidence="11 12" key="1">
    <citation type="submission" date="2024-08" db="EMBL/GenBank/DDBJ databases">
        <authorList>
            <person name="Will J Nash"/>
            <person name="Angela Man"/>
            <person name="Seanna McTaggart"/>
            <person name="Kendall Baker"/>
            <person name="Tom Barker"/>
            <person name="Leah Catchpole"/>
            <person name="Alex Durrant"/>
            <person name="Karim Gharbi"/>
            <person name="Naomi Irish"/>
            <person name="Gemy Kaithakottil"/>
            <person name="Debby Ku"/>
            <person name="Aaliyah Providence"/>
            <person name="Felix Shaw"/>
            <person name="David Swarbreck"/>
            <person name="Chris Watkins"/>
            <person name="Ann M. McCartney"/>
            <person name="Giulio Formenti"/>
            <person name="Alice Mouton"/>
            <person name="Noel Vella"/>
            <person name="Bjorn M von Reumont"/>
            <person name="Adriana Vella"/>
            <person name="Wilfried Haerty"/>
        </authorList>
    </citation>
    <scope>NUCLEOTIDE SEQUENCE [LARGE SCALE GENOMIC DNA]</scope>
</reference>
<evidence type="ECO:0000256" key="3">
    <source>
        <dbReference type="ARBA" id="ARBA00022606"/>
    </source>
</evidence>
<feature type="transmembrane region" description="Helical" evidence="10">
    <location>
        <begin position="474"/>
        <end position="497"/>
    </location>
</feature>
<comment type="subcellular location">
    <subcellularLocation>
        <location evidence="1">Cell membrane</location>
        <topology evidence="1">Multi-pass membrane protein</topology>
    </subcellularLocation>
</comment>
<accession>A0ABP1MZ70</accession>
<evidence type="ECO:0000256" key="2">
    <source>
        <dbReference type="ARBA" id="ARBA00022475"/>
    </source>
</evidence>
<dbReference type="PANTHER" id="PTHR21137">
    <property type="entry name" value="ODORANT RECEPTOR"/>
    <property type="match status" value="1"/>
</dbReference>
<feature type="transmembrane region" description="Helical" evidence="10">
    <location>
        <begin position="443"/>
        <end position="462"/>
    </location>
</feature>
<protein>
    <recommendedName>
        <fullName evidence="13">Odorant receptor</fullName>
    </recommendedName>
</protein>
<feature type="transmembrane region" description="Helical" evidence="10">
    <location>
        <begin position="36"/>
        <end position="58"/>
    </location>
</feature>
<evidence type="ECO:0000256" key="8">
    <source>
        <dbReference type="ARBA" id="ARBA00023170"/>
    </source>
</evidence>
<evidence type="ECO:0008006" key="13">
    <source>
        <dbReference type="Google" id="ProtNLM"/>
    </source>
</evidence>
<evidence type="ECO:0000256" key="1">
    <source>
        <dbReference type="ARBA" id="ARBA00004651"/>
    </source>
</evidence>
<dbReference type="Pfam" id="PF02949">
    <property type="entry name" value="7tm_6"/>
    <property type="match status" value="2"/>
</dbReference>
<evidence type="ECO:0000256" key="9">
    <source>
        <dbReference type="ARBA" id="ARBA00023224"/>
    </source>
</evidence>
<dbReference type="PANTHER" id="PTHR21137:SF35">
    <property type="entry name" value="ODORANT RECEPTOR 19A-RELATED"/>
    <property type="match status" value="1"/>
</dbReference>